<feature type="region of interest" description="Disordered" evidence="18">
    <location>
        <begin position="1267"/>
        <end position="1291"/>
    </location>
</feature>
<feature type="transmembrane region" description="Helical" evidence="17">
    <location>
        <begin position="1041"/>
        <end position="1072"/>
    </location>
</feature>
<comment type="caution">
    <text evidence="21">The sequence shown here is derived from an EMBL/GenBank/DDBJ whole genome shotgun (WGS) entry which is preliminary data.</text>
</comment>
<feature type="compositionally biased region" description="Gly residues" evidence="18">
    <location>
        <begin position="2140"/>
        <end position="2150"/>
    </location>
</feature>
<dbReference type="InterPro" id="IPR044564">
    <property type="entry name" value="Na_chnl_inactivation_gate"/>
</dbReference>
<keyword evidence="7" id="KW-0677">Repeat</keyword>
<dbReference type="InterPro" id="IPR043203">
    <property type="entry name" value="VGCC_Ca_Na"/>
</dbReference>
<dbReference type="PRINTS" id="PR00170">
    <property type="entry name" value="NACHANNEL"/>
</dbReference>
<feature type="compositionally biased region" description="Polar residues" evidence="18">
    <location>
        <begin position="2216"/>
        <end position="2225"/>
    </location>
</feature>
<feature type="compositionally biased region" description="Basic and acidic residues" evidence="18">
    <location>
        <begin position="130"/>
        <end position="139"/>
    </location>
</feature>
<evidence type="ECO:0000259" key="20">
    <source>
        <dbReference type="Pfam" id="PF16905"/>
    </source>
</evidence>
<feature type="transmembrane region" description="Helical" evidence="17">
    <location>
        <begin position="1471"/>
        <end position="1493"/>
    </location>
</feature>
<dbReference type="GO" id="GO:0005248">
    <property type="term" value="F:voltage-gated sodium channel activity"/>
    <property type="evidence" value="ECO:0007669"/>
    <property type="project" value="InterPro"/>
</dbReference>
<feature type="region of interest" description="Disordered" evidence="18">
    <location>
        <begin position="2297"/>
        <end position="2340"/>
    </location>
</feature>
<feature type="transmembrane region" description="Helical" evidence="17">
    <location>
        <begin position="1845"/>
        <end position="1873"/>
    </location>
</feature>
<dbReference type="STRING" id="300112.A0A4S2KEH0"/>
<evidence type="ECO:0000256" key="2">
    <source>
        <dbReference type="ARBA" id="ARBA00022448"/>
    </source>
</evidence>
<keyword evidence="5" id="KW-0691">RNA editing</keyword>
<dbReference type="GO" id="GO:0086010">
    <property type="term" value="P:membrane depolarization during action potential"/>
    <property type="evidence" value="ECO:0007669"/>
    <property type="project" value="TreeGrafter"/>
</dbReference>
<feature type="compositionally biased region" description="Basic and acidic residues" evidence="18">
    <location>
        <begin position="1271"/>
        <end position="1280"/>
    </location>
</feature>
<evidence type="ECO:0000256" key="16">
    <source>
        <dbReference type="ARBA" id="ARBA00023303"/>
    </source>
</evidence>
<feature type="transmembrane region" description="Helical" evidence="17">
    <location>
        <begin position="1788"/>
        <end position="1807"/>
    </location>
</feature>
<feature type="compositionally biased region" description="Basic and acidic residues" evidence="18">
    <location>
        <begin position="291"/>
        <end position="303"/>
    </location>
</feature>
<evidence type="ECO:0000259" key="19">
    <source>
        <dbReference type="Pfam" id="PF00520"/>
    </source>
</evidence>
<feature type="transmembrane region" description="Helical" evidence="17">
    <location>
        <begin position="1130"/>
        <end position="1155"/>
    </location>
</feature>
<dbReference type="InterPro" id="IPR005821">
    <property type="entry name" value="Ion_trans_dom"/>
</dbReference>
<evidence type="ECO:0000256" key="14">
    <source>
        <dbReference type="ARBA" id="ARBA00023180"/>
    </source>
</evidence>
<dbReference type="GO" id="GO:0001518">
    <property type="term" value="C:voltage-gated sodium channel complex"/>
    <property type="evidence" value="ECO:0007669"/>
    <property type="project" value="UniProtKB-UniRule"/>
</dbReference>
<dbReference type="FunFam" id="1.10.238.10:FF:000150">
    <property type="entry name" value="Sodium channel protein"/>
    <property type="match status" value="1"/>
</dbReference>
<feature type="domain" description="Ion transport" evidence="19">
    <location>
        <begin position="1727"/>
        <end position="1979"/>
    </location>
</feature>
<keyword evidence="11 17" id="KW-0406">Ion transport</keyword>
<dbReference type="PANTHER" id="PTHR10037:SF62">
    <property type="entry name" value="SODIUM CHANNEL PROTEIN 60E"/>
    <property type="match status" value="1"/>
</dbReference>
<dbReference type="InterPro" id="IPR001696">
    <property type="entry name" value="Na_channel_asu"/>
</dbReference>
<dbReference type="Gene3D" id="1.10.287.70">
    <property type="match status" value="3"/>
</dbReference>
<dbReference type="SUPFAM" id="SSF81324">
    <property type="entry name" value="Voltage-gated potassium channels"/>
    <property type="match status" value="3"/>
</dbReference>
<feature type="transmembrane region" description="Helical" evidence="17">
    <location>
        <begin position="574"/>
        <end position="594"/>
    </location>
</feature>
<evidence type="ECO:0000256" key="10">
    <source>
        <dbReference type="ARBA" id="ARBA00023053"/>
    </source>
</evidence>
<feature type="compositionally biased region" description="Low complexity" evidence="18">
    <location>
        <begin position="2226"/>
        <end position="2236"/>
    </location>
</feature>
<keyword evidence="12 17" id="KW-0472">Membrane</keyword>
<evidence type="ECO:0000256" key="6">
    <source>
        <dbReference type="ARBA" id="ARBA00022692"/>
    </source>
</evidence>
<feature type="region of interest" description="Disordered" evidence="18">
    <location>
        <begin position="1"/>
        <end position="31"/>
    </location>
</feature>
<keyword evidence="15 17" id="KW-0739">Sodium transport</keyword>
<dbReference type="EMBL" id="QBLH01002703">
    <property type="protein sequence ID" value="TGZ47755.1"/>
    <property type="molecule type" value="Genomic_DNA"/>
</dbReference>
<dbReference type="InterPro" id="IPR031649">
    <property type="entry name" value="GPHH_dom"/>
</dbReference>
<comment type="caution">
    <text evidence="17">Lacks conserved residue(s) required for the propagation of feature annotation.</text>
</comment>
<comment type="subcellular location">
    <subcellularLocation>
        <location evidence="1 17">Cell membrane</location>
        <topology evidence="1 17">Multi-pass membrane protein</topology>
    </subcellularLocation>
</comment>
<feature type="compositionally biased region" description="Low complexity" evidence="18">
    <location>
        <begin position="789"/>
        <end position="805"/>
    </location>
</feature>
<dbReference type="GO" id="GO:0022843">
    <property type="term" value="F:voltage-gated monoatomic cation channel activity"/>
    <property type="evidence" value="ECO:0007669"/>
    <property type="project" value="UniProtKB-ARBA"/>
</dbReference>
<evidence type="ECO:0000313" key="21">
    <source>
        <dbReference type="EMBL" id="TGZ47755.1"/>
    </source>
</evidence>
<keyword evidence="16 17" id="KW-0407">Ion channel</keyword>
<keyword evidence="8 17" id="KW-0851">Voltage-gated channel</keyword>
<proteinExistence type="inferred from homology"/>
<feature type="region of interest" description="Disordered" evidence="18">
    <location>
        <begin position="49"/>
        <end position="408"/>
    </location>
</feature>
<name>A0A4S2KEH0_9HYME</name>
<evidence type="ECO:0000256" key="3">
    <source>
        <dbReference type="ARBA" id="ARBA00022461"/>
    </source>
</evidence>
<feature type="compositionally biased region" description="Polar residues" evidence="18">
    <location>
        <begin position="2263"/>
        <end position="2275"/>
    </location>
</feature>
<feature type="transmembrane region" description="Helical" evidence="17">
    <location>
        <begin position="536"/>
        <end position="554"/>
    </location>
</feature>
<keyword evidence="3 17" id="KW-0894">Sodium channel</keyword>
<comment type="similarity">
    <text evidence="17">Belongs to the sodium channel (TC 1.A.1.10) family.</text>
</comment>
<feature type="transmembrane region" description="Helical" evidence="17">
    <location>
        <begin position="626"/>
        <end position="650"/>
    </location>
</feature>
<dbReference type="FunFam" id="1.20.120.350:FF:000019">
    <property type="entry name" value="Sodium channel protein"/>
    <property type="match status" value="1"/>
</dbReference>
<feature type="domain" description="Ion transport" evidence="19">
    <location>
        <begin position="1410"/>
        <end position="1676"/>
    </location>
</feature>
<feature type="compositionally biased region" description="Basic residues" evidence="18">
    <location>
        <begin position="717"/>
        <end position="728"/>
    </location>
</feature>
<feature type="compositionally biased region" description="Low complexity" evidence="18">
    <location>
        <begin position="265"/>
        <end position="277"/>
    </location>
</feature>
<keyword evidence="4" id="KW-1003">Cell membrane</keyword>
<comment type="function">
    <text evidence="17">Mediates the voltage-dependent sodium ion permeability of excitable membranes. Assuming opened or closed conformations in response to the voltage difference across the membrane, the protein forms a sodium-selective channel through which Na(+) ions may pass in accordance with their electrochemical gradient.</text>
</comment>
<feature type="transmembrane region" description="Helical" evidence="17">
    <location>
        <begin position="1943"/>
        <end position="1967"/>
    </location>
</feature>
<dbReference type="Gene3D" id="1.20.120.350">
    <property type="entry name" value="Voltage-gated potassium channels. Chain C"/>
    <property type="match status" value="4"/>
</dbReference>
<feature type="transmembrane region" description="Helical" evidence="17">
    <location>
        <begin position="1755"/>
        <end position="1776"/>
    </location>
</feature>
<gene>
    <name evidence="21" type="ORF">DBV15_07485</name>
</gene>
<keyword evidence="6 17" id="KW-0812">Transmembrane</keyword>
<dbReference type="FunFam" id="1.10.287.70:FF:000370">
    <property type="entry name" value="Sodium channel protein 60E"/>
    <property type="match status" value="1"/>
</dbReference>
<feature type="transmembrane region" description="Helical" evidence="17">
    <location>
        <begin position="511"/>
        <end position="529"/>
    </location>
</feature>
<feature type="compositionally biased region" description="Low complexity" evidence="18">
    <location>
        <begin position="210"/>
        <end position="221"/>
    </location>
</feature>
<keyword evidence="22" id="KW-1185">Reference proteome</keyword>
<protein>
    <recommendedName>
        <fullName evidence="17">Sodium channel protein</fullName>
    </recommendedName>
</protein>
<keyword evidence="14" id="KW-0325">Glycoprotein</keyword>
<evidence type="ECO:0000256" key="7">
    <source>
        <dbReference type="ARBA" id="ARBA00022737"/>
    </source>
</evidence>
<evidence type="ECO:0000256" key="8">
    <source>
        <dbReference type="ARBA" id="ARBA00022882"/>
    </source>
</evidence>
<feature type="region of interest" description="Disordered" evidence="18">
    <location>
        <begin position="2125"/>
        <end position="2152"/>
    </location>
</feature>
<feature type="compositionally biased region" description="Basic and acidic residues" evidence="18">
    <location>
        <begin position="194"/>
        <end position="203"/>
    </location>
</feature>
<feature type="compositionally biased region" description="Basic and acidic residues" evidence="18">
    <location>
        <begin position="819"/>
        <end position="842"/>
    </location>
</feature>
<evidence type="ECO:0000256" key="5">
    <source>
        <dbReference type="ARBA" id="ARBA00022495"/>
    </source>
</evidence>
<feature type="transmembrane region" description="Helical" evidence="17">
    <location>
        <begin position="1641"/>
        <end position="1667"/>
    </location>
</feature>
<dbReference type="Gene3D" id="1.10.238.10">
    <property type="entry name" value="EF-hand"/>
    <property type="match status" value="1"/>
</dbReference>
<evidence type="ECO:0000256" key="11">
    <source>
        <dbReference type="ARBA" id="ARBA00023065"/>
    </source>
</evidence>
<dbReference type="Pfam" id="PF16905">
    <property type="entry name" value="GPHH"/>
    <property type="match status" value="1"/>
</dbReference>
<feature type="transmembrane region" description="Helical" evidence="17">
    <location>
        <begin position="1525"/>
        <end position="1551"/>
    </location>
</feature>
<sequence>MTSRRGGSEGYKSPPSPPSSGSEDNGFTNRPRVAGLYVKNLSREELDELAKEGIYGPTGNPNDRPRDGGSQRSLDIPGSSRDSDDYLRGATSRTPQPFRRSGVAGRYRESAGLSDLARREHHGSLPMERGWSRRPEDRPVQASPERSSARGSSEFPAGSRESFVRTSVSASPRGSSVDVRIAGEDSRVAAGPRRFGEVPRRPEAPSPRISSSTGPSGDQGQSPPPYSGLSPPKYTEYEEPSTRPSKICPKTATRVYQVDDEERPSSSPYERPSSPLSEESKEYPQAVAKSSDSRADVDVDKADGVTSPSGTEKLTSPESKKSESPPMKRVGSRTQDSTRLRPPLAGTAGTSADSGTGDSGSAEIQADVVTPQAASGDVPDTRESKLEGRSSGARTPGSKGGKQTVKPFTKESRLENKSVQLVREYGFQPKRKMSVEDGARLPNKFEPFPNDLYGRPLEEIDNFIYDETFCVVSKRFRKNYIHRFTATNSWFIFSPWNPIRRCCIFLSTNQYFDYVVMATILLNCVFLAMTETVEEAEYIFLLIYTAEMVIKSIAKGFILNKYTYLRNPWNWLDFVVITSGYATIGMEVGNLAGLRTFRVLRALKTVSIMPGPFVIKMINKVSRKQVLSACGPISVTFFTVVVFFGSFYLLNLMLAVVALSYEEEAEITNEERRKDLTDHREDSTFSFDPSKINIKTLTKDKQKRIDARKGVLLSSYTRKKTRRRKRGRSSAGQEKNGGARSRSITPSPSPSPRHSSVRPCHLPLQNISPRPPEPNTVHRLAPNRGMLHSRQASNNSNQQSSLDDSGVVDDHDGDDVTSAEEHDKREHRVEKSQEKSPREHGRVQPAQQMRPDCPPAPVTVSVRTGNREIRVLKCNGVKTKKHMYALPPEYLSHIVVLDDLPDRNCDKCIQCCVDYEGWLRFQNCLYKVVRDPLFELMITLCIVLNTGFLAMEHHGMSESIRQALNIGNKVFTSIFTFECFLKLLALSKDFFNNGWNNFDLIIVSASLIDLTFELVDGLSVIRGLRLLRVLKLAQSWTTMKVLLSIIISTIGALGNLTFVLLIVIYIFAVIGMQLFSKDYTLDKFYPDPVPRWNFNDFFHSFMMIFRILCGEWIEPLWDCMRAERDDGPGTCFAIFLPALVMGNFMVLNLFLALLLNSFNSEELKQKKEEVRDESKLARSFDRIRSIVRKQKHQKENSENEKNIRLEQIVREVMDKSDKEKYAIQETVLSLPKDNIYNRSYQESLNQPVFTYDPIYRQATLTTYCSQSSQETVKENKKLTEKGNSNETNPEESIELEVLKDVNPDEEVAMLPEEKPTIQNDENIAKRPWHALVSYVDELTVGGRRDSKGRYIDGMGSFPGFGRNKQHKEPLDCLPQHCYQKCSCINRCLATDLGKKWIRVRTVVLSVVDTPAFEWMILVLIFASSITLCFEDIYLDDNPFLKKLLYWTNLGFCALFSVEMLLKWLALGFCKYFTSFWTILDFIIVFVSMFSLLIEENENLKVLRSLRTLRALRPLRAISRWQGMRIVVNALMYAIPSIFNVLLVCLVFWLIFSIMGVQFFGGKFFKCIDEYGEMLDISIVNTKEECYSKNYSWENSKISFDHVGLAYLALFQVATFEGWMEVMEDAVDARGVDLQPQREANLWAYIYFVIFIVCGSFFTLNLFIGVIIDNFNMLKKKYEGGVLEMFLTESQKHYYTAMKKLGRKKPQKVIKRPLNQFLAMFYDLSNSRRFEIAIFVLIFLNMLTMGIEHYNQPHPIFFVLEVSNAFFTTVFGLEAIVKIVGLRYHYFTVPWNLFDFVLVLASILGILMEDIMIDFPVSPTLLRVVRVFRIGRILRLIKAAKGIRKLLFALVVSLPALFNIGALLALITFIYAIIGMSVFGHVRKQGALDDMVNFETFGRSMQLLFRLMTSAGWNDVLESLMVQPPECDPTPNSRQMNGDCGYPLLAITYFTSFIIISYMIVINMYIAIILENFNQAHQEEEIGIVEDDLEMFYIRWSKYDPHATQFISFSQLSDFIASLDPPLGISKPNVVALVSFNLPIARGNKIHCLDILHALVKHVLGHVEESDDFRKLQEQMDVKFKKQFPTRKELEIVSSTRIWKRQDKAARLIQRTIREYIAMKKERERIAQEVDSQTQTSSPGGMDGRGGGGWSGKLSALLHVHRGSRASSRKSSRASDASDLSELGTASAWLFPNLPLLLLSGATGTHEDLQPPALTVSRPSPTTDQPSAASSSGSDSHATIRSLGPTLGRQDAVEKYSEEDMLSPPTSKRSSLRPSGTTLSLNALQRDIKEAFNRRCGSLRRRAPPPEPVQLPVESSDVSILVTEPSPENTAPPSRPPLIRQQSEATVVHVLVHRESEEYQDTSDDS</sequence>
<feature type="domain" description="Ion transport" evidence="19">
    <location>
        <begin position="509"/>
        <end position="616"/>
    </location>
</feature>
<keyword evidence="9 17" id="KW-1133">Transmembrane helix</keyword>
<feature type="compositionally biased region" description="Basic and acidic residues" evidence="18">
    <location>
        <begin position="379"/>
        <end position="388"/>
    </location>
</feature>
<dbReference type="CDD" id="cd13433">
    <property type="entry name" value="Na_channel_gate"/>
    <property type="match status" value="1"/>
</dbReference>
<dbReference type="GO" id="GO:0019228">
    <property type="term" value="P:neuronal action potential"/>
    <property type="evidence" value="ECO:0007669"/>
    <property type="project" value="TreeGrafter"/>
</dbReference>
<feature type="region of interest" description="Disordered" evidence="18">
    <location>
        <begin position="2207"/>
        <end position="2275"/>
    </location>
</feature>
<evidence type="ECO:0000256" key="12">
    <source>
        <dbReference type="ARBA" id="ARBA00023136"/>
    </source>
</evidence>
<feature type="transmembrane region" description="Helical" evidence="17">
    <location>
        <begin position="1729"/>
        <end position="1749"/>
    </location>
</feature>
<dbReference type="FunFam" id="1.20.120.350:FF:000039">
    <property type="entry name" value="Sodium channel protein"/>
    <property type="match status" value="1"/>
</dbReference>
<evidence type="ECO:0000256" key="15">
    <source>
        <dbReference type="ARBA" id="ARBA00023201"/>
    </source>
</evidence>
<feature type="domain" description="Ion transport" evidence="19">
    <location>
        <begin position="932"/>
        <end position="1165"/>
    </location>
</feature>
<feature type="domain" description="Voltage-dependent L-type calcium channel IQ-associated" evidence="20">
    <location>
        <begin position="1991"/>
        <end position="2029"/>
    </location>
</feature>
<dbReference type="PANTHER" id="PTHR10037">
    <property type="entry name" value="VOLTAGE-GATED CATION CHANNEL CALCIUM AND SODIUM"/>
    <property type="match status" value="1"/>
</dbReference>
<keyword evidence="10 17" id="KW-0915">Sodium</keyword>
<keyword evidence="2 17" id="KW-0813">Transport</keyword>
<reference evidence="21 22" key="1">
    <citation type="journal article" date="2019" name="Philos. Trans. R. Soc. Lond., B, Biol. Sci.">
        <title>Ant behaviour and brain gene expression of defending hosts depend on the ecological success of the intruding social parasite.</title>
        <authorList>
            <person name="Kaur R."/>
            <person name="Stoldt M."/>
            <person name="Jongepier E."/>
            <person name="Feldmeyer B."/>
            <person name="Menzel F."/>
            <person name="Bornberg-Bauer E."/>
            <person name="Foitzik S."/>
        </authorList>
    </citation>
    <scope>NUCLEOTIDE SEQUENCE [LARGE SCALE GENOMIC DNA]</scope>
    <source>
        <tissue evidence="21">Whole body</tissue>
    </source>
</reference>
<keyword evidence="13" id="KW-1015">Disulfide bond</keyword>
<dbReference type="FunFam" id="1.20.120.350:FF:000058">
    <property type="entry name" value="Sodium channel protein"/>
    <property type="match status" value="1"/>
</dbReference>
<organism evidence="21 22">
    <name type="scientific">Temnothorax longispinosus</name>
    <dbReference type="NCBI Taxonomy" id="300112"/>
    <lineage>
        <taxon>Eukaryota</taxon>
        <taxon>Metazoa</taxon>
        <taxon>Ecdysozoa</taxon>
        <taxon>Arthropoda</taxon>
        <taxon>Hexapoda</taxon>
        <taxon>Insecta</taxon>
        <taxon>Pterygota</taxon>
        <taxon>Neoptera</taxon>
        <taxon>Endopterygota</taxon>
        <taxon>Hymenoptera</taxon>
        <taxon>Apocrita</taxon>
        <taxon>Aculeata</taxon>
        <taxon>Formicoidea</taxon>
        <taxon>Formicidae</taxon>
        <taxon>Myrmicinae</taxon>
        <taxon>Temnothorax</taxon>
    </lineage>
</organism>
<feature type="transmembrane region" description="Helical" evidence="17">
    <location>
        <begin position="1443"/>
        <end position="1465"/>
    </location>
</feature>
<accession>A0A4S2KEH0</accession>
<dbReference type="InterPro" id="IPR027359">
    <property type="entry name" value="Volt_channel_dom_sf"/>
</dbReference>
<evidence type="ECO:0000256" key="9">
    <source>
        <dbReference type="ARBA" id="ARBA00022989"/>
    </source>
</evidence>
<feature type="compositionally biased region" description="Low complexity" evidence="18">
    <location>
        <begin position="740"/>
        <end position="759"/>
    </location>
</feature>
<evidence type="ECO:0000313" key="22">
    <source>
        <dbReference type="Proteomes" id="UP000310200"/>
    </source>
</evidence>
<dbReference type="Pfam" id="PF00520">
    <property type="entry name" value="Ion_trans"/>
    <property type="match status" value="4"/>
</dbReference>
<evidence type="ECO:0000256" key="18">
    <source>
        <dbReference type="SAM" id="MobiDB-lite"/>
    </source>
</evidence>
<dbReference type="FunFam" id="1.10.287.70:FF:000047">
    <property type="entry name" value="Sodium channel protein"/>
    <property type="match status" value="1"/>
</dbReference>
<dbReference type="Proteomes" id="UP000310200">
    <property type="component" value="Unassembled WGS sequence"/>
</dbReference>
<evidence type="ECO:0000256" key="4">
    <source>
        <dbReference type="ARBA" id="ARBA00022475"/>
    </source>
</evidence>
<evidence type="ECO:0000256" key="1">
    <source>
        <dbReference type="ARBA" id="ARBA00004651"/>
    </source>
</evidence>
<evidence type="ECO:0000256" key="17">
    <source>
        <dbReference type="RuleBase" id="RU361132"/>
    </source>
</evidence>
<feature type="compositionally biased region" description="Polar residues" evidence="18">
    <location>
        <begin position="164"/>
        <end position="174"/>
    </location>
</feature>
<feature type="compositionally biased region" description="Low complexity" evidence="18">
    <location>
        <begin position="345"/>
        <end position="362"/>
    </location>
</feature>
<feature type="region of interest" description="Disordered" evidence="18">
    <location>
        <begin position="708"/>
        <end position="860"/>
    </location>
</feature>
<dbReference type="FunFam" id="1.20.120.350:FF:000053">
    <property type="entry name" value="Sodium channel protein"/>
    <property type="match status" value="1"/>
</dbReference>
<evidence type="ECO:0000256" key="13">
    <source>
        <dbReference type="ARBA" id="ARBA00023157"/>
    </source>
</evidence>